<evidence type="ECO:0008006" key="5">
    <source>
        <dbReference type="Google" id="ProtNLM"/>
    </source>
</evidence>
<protein>
    <recommendedName>
        <fullName evidence="5">TrbC/VIRB2 family protein</fullName>
    </recommendedName>
</protein>
<evidence type="ECO:0000256" key="1">
    <source>
        <dbReference type="SAM" id="MobiDB-lite"/>
    </source>
</evidence>
<dbReference type="Pfam" id="PF18895">
    <property type="entry name" value="T4SS_pilin"/>
    <property type="match status" value="1"/>
</dbReference>
<dbReference type="AlphaFoldDB" id="A0A2N3W8T3"/>
<keyword evidence="2" id="KW-1133">Transmembrane helix</keyword>
<keyword evidence="4" id="KW-1185">Reference proteome</keyword>
<evidence type="ECO:0000256" key="2">
    <source>
        <dbReference type="SAM" id="Phobius"/>
    </source>
</evidence>
<sequence length="170" mass="17814">MRVTPHPQIRRATAPARSPASSASEQNRLRTGTIRRARPTAHTDGARPCHRTSQSRPVRSTVTHSVVLALLGTVLLSVLSADAAQASTQVLAIASSVGQVFDNIRNWLVGILAGLATVFLTIGGVRYLMAAGDPGEVEKAKQSFKSAGWGYGLAALAPLVVEILRGIVGA</sequence>
<feature type="region of interest" description="Disordered" evidence="1">
    <location>
        <begin position="1"/>
        <end position="58"/>
    </location>
</feature>
<dbReference type="InterPro" id="IPR043993">
    <property type="entry name" value="T4SS_pilin"/>
</dbReference>
<name>A0A2N3W8T3_9PSEU</name>
<keyword evidence="2" id="KW-0812">Transmembrane</keyword>
<feature type="transmembrane region" description="Helical" evidence="2">
    <location>
        <begin position="107"/>
        <end position="128"/>
    </location>
</feature>
<dbReference type="OrthoDB" id="4566527at2"/>
<comment type="caution">
    <text evidence="3">The sequence shown here is derived from an EMBL/GenBank/DDBJ whole genome shotgun (WGS) entry which is preliminary data.</text>
</comment>
<reference evidence="3 4" key="1">
    <citation type="submission" date="2017-12" db="EMBL/GenBank/DDBJ databases">
        <title>Sequencing the genomes of 1000 Actinobacteria strains.</title>
        <authorList>
            <person name="Klenk H.-P."/>
        </authorList>
    </citation>
    <scope>NUCLEOTIDE SEQUENCE [LARGE SCALE GENOMIC DNA]</scope>
    <source>
        <strain evidence="3 4">DSM 45165</strain>
    </source>
</reference>
<feature type="transmembrane region" description="Helical" evidence="2">
    <location>
        <begin position="149"/>
        <end position="168"/>
    </location>
</feature>
<feature type="compositionally biased region" description="Low complexity" evidence="1">
    <location>
        <begin position="10"/>
        <end position="24"/>
    </location>
</feature>
<evidence type="ECO:0000313" key="4">
    <source>
        <dbReference type="Proteomes" id="UP000233750"/>
    </source>
</evidence>
<proteinExistence type="predicted"/>
<keyword evidence="2" id="KW-0472">Membrane</keyword>
<dbReference type="Proteomes" id="UP000233750">
    <property type="component" value="Unassembled WGS sequence"/>
</dbReference>
<accession>A0A2N3W8T3</accession>
<organism evidence="3 4">
    <name type="scientific">Amycolatopsis echigonensis</name>
    <dbReference type="NCBI Taxonomy" id="2576905"/>
    <lineage>
        <taxon>Bacteria</taxon>
        <taxon>Bacillati</taxon>
        <taxon>Actinomycetota</taxon>
        <taxon>Actinomycetes</taxon>
        <taxon>Pseudonocardiales</taxon>
        <taxon>Pseudonocardiaceae</taxon>
        <taxon>Amycolatopsis</taxon>
    </lineage>
</organism>
<gene>
    <name evidence="3" type="ORF">ATK30_1029</name>
</gene>
<dbReference type="EMBL" id="PJMY01000003">
    <property type="protein sequence ID" value="PKV90285.1"/>
    <property type="molecule type" value="Genomic_DNA"/>
</dbReference>
<evidence type="ECO:0000313" key="3">
    <source>
        <dbReference type="EMBL" id="PKV90285.1"/>
    </source>
</evidence>